<proteinExistence type="predicted"/>
<dbReference type="PROSITE" id="PS51208">
    <property type="entry name" value="AUTOTRANSPORTER"/>
    <property type="match status" value="1"/>
</dbReference>
<reference evidence="2" key="1">
    <citation type="submission" date="2019-02" db="EMBL/GenBank/DDBJ databases">
        <authorList>
            <person name="Gruber-Vodicka R. H."/>
            <person name="Seah K. B. B."/>
        </authorList>
    </citation>
    <scope>NUCLEOTIDE SEQUENCE</scope>
    <source>
        <strain evidence="2">BECK_S127</strain>
    </source>
</reference>
<evidence type="ECO:0000313" key="2">
    <source>
        <dbReference type="EMBL" id="VFK78113.1"/>
    </source>
</evidence>
<dbReference type="NCBIfam" id="TIGR01414">
    <property type="entry name" value="autotrans_barl"/>
    <property type="match status" value="1"/>
</dbReference>
<dbReference type="InterPro" id="IPR036709">
    <property type="entry name" value="Autotransporte_beta_dom_sf"/>
</dbReference>
<dbReference type="AlphaFoldDB" id="A0A451BIJ0"/>
<dbReference type="GO" id="GO:0019867">
    <property type="term" value="C:outer membrane"/>
    <property type="evidence" value="ECO:0007669"/>
    <property type="project" value="InterPro"/>
</dbReference>
<dbReference type="Gene3D" id="2.40.128.130">
    <property type="entry name" value="Autotransporter beta-domain"/>
    <property type="match status" value="1"/>
</dbReference>
<dbReference type="Pfam" id="PF03797">
    <property type="entry name" value="Autotransporter"/>
    <property type="match status" value="1"/>
</dbReference>
<organism evidence="2">
    <name type="scientific">Candidatus Kentrum sp. SD</name>
    <dbReference type="NCBI Taxonomy" id="2126332"/>
    <lineage>
        <taxon>Bacteria</taxon>
        <taxon>Pseudomonadati</taxon>
        <taxon>Pseudomonadota</taxon>
        <taxon>Gammaproteobacteria</taxon>
        <taxon>Candidatus Kentrum</taxon>
    </lineage>
</organism>
<dbReference type="EMBL" id="CAADHB010000007">
    <property type="protein sequence ID" value="VFK78113.1"/>
    <property type="molecule type" value="Genomic_DNA"/>
</dbReference>
<dbReference type="SMART" id="SM00869">
    <property type="entry name" value="Autotransporter"/>
    <property type="match status" value="1"/>
</dbReference>
<dbReference type="SUPFAM" id="SSF103515">
    <property type="entry name" value="Autotransporter"/>
    <property type="match status" value="1"/>
</dbReference>
<sequence>MKNHPIEHTRIDLRFGSGRAAVMGSGRRKPSRAITLISLGIAGASMATGGKLHAATTQTVNLSANESITISAASSINVTNGHGILADGVGVGNVEIAPDGAIRVSTSDDSDVDAAGAGFKSETSGTADSTARVVNFANEGAITATVAAEDSYAYALGVDFLALAKKSGDANLRAEKVVNGKNATITAGGNGDSALGMAFTSTALGQGAATLDAGGVINQGGRITAGGNALDVKGISIFGRTEGQGKSTLRVDALTNEGAITVNGNTTAKKGTTATGIEVVGKSTGSGDAYARVGRIVNAQGSTISANGKKSESIRGVSLQSVATGAGNAHVEIGQFTNSGAITATSESTADPIAMEFHSKSAGKGNATLHITGNITNEASGVVSSAKSAIRFDTKSGNTTGDSRIIVDGALINQGLIQSTGEDAIYVGLNTKITGGIINTGVIQGKTSAIYVENDDSTIVPAITISGDSARVIGVIDAPNSVLTLRGQSQGKHFTQPKNFFAPEGDIYVTDFIIHATGVMGITNDSYHQEVGNLFQNQGILWIPAGKAPKITGNYAQTGKGVYIAGVDANGQTITHGTLQITGDVNLNNKLRVNITKGATDILGKNEGKTTIGSVLTYGGGANAKAIHVASNNLLVDFSAVDNKSGSIELGATVMDSYTQALLLSRNTRGGSNVLDIAAALGGVLDAAAGGGFSDDLQDVVDRLGNLYAPERVKALEEIKTTSTATVGSGVAIQAGNSFGRVTQNRIAALTRPDHMTTGLAAGDPVGEEISWWLQPYVGTGSQDDKGGIAGYDMDTRGFVLGFDGAISPGWRAGLAASYTNTDVNVNTGAQSVDIDTYQIGAYGTRELASDIRLNAQAGVGWFQYDSRRAIPSMDRVTKASYDGTNLRGTLSLEKDYRISADAMAHANLSMEYNHVEVDGYAENGAGALDLKVPETDQDSLILGIGGEYRHALSGNGSLSLRGMVGYDALVDQSSVRAQLVAGGAAFTTPGMKPERFLLRGGIGYEFRVKDDITIDVGYDAELRRGFDNHAVSAKFKYLY</sequence>
<name>A0A451BIJ0_9GAMM</name>
<accession>A0A451BIJ0</accession>
<protein>
    <submittedName>
        <fullName evidence="2">Outer membrane autotransporter barrel domain-containing protein</fullName>
    </submittedName>
</protein>
<gene>
    <name evidence="2" type="ORF">BECKSD772D_GA0070982_100720</name>
</gene>
<evidence type="ECO:0000259" key="1">
    <source>
        <dbReference type="PROSITE" id="PS51208"/>
    </source>
</evidence>
<feature type="domain" description="Autotransporter" evidence="1">
    <location>
        <begin position="765"/>
        <end position="1040"/>
    </location>
</feature>
<dbReference type="InterPro" id="IPR005546">
    <property type="entry name" value="Autotransporte_beta"/>
</dbReference>
<dbReference type="InterPro" id="IPR006315">
    <property type="entry name" value="OM_autotransptr_brl_dom"/>
</dbReference>